<dbReference type="EMBL" id="JAYWIO010000004">
    <property type="protein sequence ID" value="KAK7269208.1"/>
    <property type="molecule type" value="Genomic_DNA"/>
</dbReference>
<evidence type="ECO:0000313" key="2">
    <source>
        <dbReference type="Proteomes" id="UP001372338"/>
    </source>
</evidence>
<organism evidence="1 2">
    <name type="scientific">Crotalaria pallida</name>
    <name type="common">Smooth rattlebox</name>
    <name type="synonym">Crotalaria striata</name>
    <dbReference type="NCBI Taxonomy" id="3830"/>
    <lineage>
        <taxon>Eukaryota</taxon>
        <taxon>Viridiplantae</taxon>
        <taxon>Streptophyta</taxon>
        <taxon>Embryophyta</taxon>
        <taxon>Tracheophyta</taxon>
        <taxon>Spermatophyta</taxon>
        <taxon>Magnoliopsida</taxon>
        <taxon>eudicotyledons</taxon>
        <taxon>Gunneridae</taxon>
        <taxon>Pentapetalae</taxon>
        <taxon>rosids</taxon>
        <taxon>fabids</taxon>
        <taxon>Fabales</taxon>
        <taxon>Fabaceae</taxon>
        <taxon>Papilionoideae</taxon>
        <taxon>50 kb inversion clade</taxon>
        <taxon>genistoids sensu lato</taxon>
        <taxon>core genistoids</taxon>
        <taxon>Crotalarieae</taxon>
        <taxon>Crotalaria</taxon>
    </lineage>
</organism>
<dbReference type="Proteomes" id="UP001372338">
    <property type="component" value="Unassembled WGS sequence"/>
</dbReference>
<name>A0AAN9FCD8_CROPI</name>
<sequence length="100" mass="10976">MVERHHSRGWLFIMGTLTIDVACPQNGGIGFEALLGDNGGTIVIFDASKFMAESLAMANEMGPENENDTPVNFAFNNDHALKFMFSKIFSNLIDSSSKML</sequence>
<evidence type="ECO:0000313" key="1">
    <source>
        <dbReference type="EMBL" id="KAK7269208.1"/>
    </source>
</evidence>
<keyword evidence="2" id="KW-1185">Reference proteome</keyword>
<gene>
    <name evidence="1" type="ORF">RIF29_21926</name>
</gene>
<proteinExistence type="predicted"/>
<protein>
    <submittedName>
        <fullName evidence="1">Uncharacterized protein</fullName>
    </submittedName>
</protein>
<accession>A0AAN9FCD8</accession>
<comment type="caution">
    <text evidence="1">The sequence shown here is derived from an EMBL/GenBank/DDBJ whole genome shotgun (WGS) entry which is preliminary data.</text>
</comment>
<reference evidence="1 2" key="1">
    <citation type="submission" date="2024-01" db="EMBL/GenBank/DDBJ databases">
        <title>The genomes of 5 underutilized Papilionoideae crops provide insights into root nodulation and disease resistanc.</title>
        <authorList>
            <person name="Yuan L."/>
        </authorList>
    </citation>
    <scope>NUCLEOTIDE SEQUENCE [LARGE SCALE GENOMIC DNA]</scope>
    <source>
        <strain evidence="1">ZHUSHIDOU_FW_LH</strain>
        <tissue evidence="1">Leaf</tissue>
    </source>
</reference>
<dbReference type="AlphaFoldDB" id="A0AAN9FCD8"/>